<dbReference type="InterPro" id="IPR029021">
    <property type="entry name" value="Prot-tyrosine_phosphatase-like"/>
</dbReference>
<comment type="caution">
    <text evidence="3">The sequence shown here is derived from an EMBL/GenBank/DDBJ whole genome shotgun (WGS) entry which is preliminary data.</text>
</comment>
<name>A0ABV9E687_9ACTN</name>
<feature type="compositionally biased region" description="Low complexity" evidence="1">
    <location>
        <begin position="77"/>
        <end position="96"/>
    </location>
</feature>
<dbReference type="PROSITE" id="PS50056">
    <property type="entry name" value="TYR_PHOSPHATASE_2"/>
    <property type="match status" value="1"/>
</dbReference>
<dbReference type="PROSITE" id="PS00383">
    <property type="entry name" value="TYR_PHOSPHATASE_1"/>
    <property type="match status" value="1"/>
</dbReference>
<evidence type="ECO:0000313" key="3">
    <source>
        <dbReference type="EMBL" id="MFC4565478.1"/>
    </source>
</evidence>
<dbReference type="Proteomes" id="UP001595923">
    <property type="component" value="Unassembled WGS sequence"/>
</dbReference>
<dbReference type="InterPro" id="IPR036705">
    <property type="entry name" value="Ribosyl_crysJ1_sf"/>
</dbReference>
<dbReference type="RefSeq" id="WP_378579473.1">
    <property type="nucleotide sequence ID" value="NZ_JBHSFQ010000038.1"/>
</dbReference>
<reference evidence="4" key="1">
    <citation type="journal article" date="2019" name="Int. J. Syst. Evol. Microbiol.">
        <title>The Global Catalogue of Microorganisms (GCM) 10K type strain sequencing project: providing services to taxonomists for standard genome sequencing and annotation.</title>
        <authorList>
            <consortium name="The Broad Institute Genomics Platform"/>
            <consortium name="The Broad Institute Genome Sequencing Center for Infectious Disease"/>
            <person name="Wu L."/>
            <person name="Ma J."/>
        </authorList>
    </citation>
    <scope>NUCLEOTIDE SEQUENCE [LARGE SCALE GENOMIC DNA]</scope>
    <source>
        <strain evidence="4">XZYJ18</strain>
    </source>
</reference>
<sequence>MTAAESTRSAARKWEADDPRYDRVAGAWVGAAAAACIVGAQPGMAAQLAEPAGADTAAARLGRVLDAALRGLDASHPAGTPGTMGPAGPPVSAGPAGRAWASALRRTAVTGVVPPVDGAVPAESPMGAAWRAVVSTDVPELDPGRRVFPCSHLVEAVWRASDSGGDAAAMCAGALAGARWGVSGVPLEAQRRLADTVSPRSLVTRGVVLARGSEPSDWPEGEGYHTGASVYIDTAFHTAHPYDPGVVLGNLAHLRADPDVDAVVTLNRVSAGDAPARIPGRDRVEVWLADREKVNPNLHFVLDDAAGAVAALRAEGKRVLLHCAAGQSRTPAVAAHYAAQTCGVPVVEALRRIVRAVGGHLNTPELARATAALNGVRLSDPLRDLFPEGPPPLRPLPPS</sequence>
<dbReference type="InterPro" id="IPR000387">
    <property type="entry name" value="Tyr_Pase_dom"/>
</dbReference>
<organism evidence="3 4">
    <name type="scientific">Nocardiopsis mangrovi</name>
    <dbReference type="NCBI Taxonomy" id="1179818"/>
    <lineage>
        <taxon>Bacteria</taxon>
        <taxon>Bacillati</taxon>
        <taxon>Actinomycetota</taxon>
        <taxon>Actinomycetes</taxon>
        <taxon>Streptosporangiales</taxon>
        <taxon>Nocardiopsidaceae</taxon>
        <taxon>Nocardiopsis</taxon>
    </lineage>
</organism>
<accession>A0ABV9E687</accession>
<protein>
    <recommendedName>
        <fullName evidence="2">Tyrosine specific protein phosphatases domain-containing protein</fullName>
    </recommendedName>
</protein>
<evidence type="ECO:0000313" key="4">
    <source>
        <dbReference type="Proteomes" id="UP001595923"/>
    </source>
</evidence>
<dbReference type="EMBL" id="JBHSFQ010000038">
    <property type="protein sequence ID" value="MFC4565478.1"/>
    <property type="molecule type" value="Genomic_DNA"/>
</dbReference>
<dbReference type="Gene3D" id="3.90.190.10">
    <property type="entry name" value="Protein tyrosine phosphatase superfamily"/>
    <property type="match status" value="1"/>
</dbReference>
<evidence type="ECO:0000259" key="2">
    <source>
        <dbReference type="PROSITE" id="PS50056"/>
    </source>
</evidence>
<feature type="region of interest" description="Disordered" evidence="1">
    <location>
        <begin position="73"/>
        <end position="96"/>
    </location>
</feature>
<gene>
    <name evidence="3" type="ORF">ACFO4E_26775</name>
</gene>
<proteinExistence type="predicted"/>
<feature type="domain" description="Tyrosine specific protein phosphatases" evidence="2">
    <location>
        <begin position="303"/>
        <end position="368"/>
    </location>
</feature>
<dbReference type="SUPFAM" id="SSF101478">
    <property type="entry name" value="ADP-ribosylglycohydrolase"/>
    <property type="match status" value="1"/>
</dbReference>
<keyword evidence="4" id="KW-1185">Reference proteome</keyword>
<dbReference type="SUPFAM" id="SSF52799">
    <property type="entry name" value="(Phosphotyrosine protein) phosphatases II"/>
    <property type="match status" value="1"/>
</dbReference>
<evidence type="ECO:0000256" key="1">
    <source>
        <dbReference type="SAM" id="MobiDB-lite"/>
    </source>
</evidence>
<dbReference type="Gene3D" id="1.10.4080.10">
    <property type="entry name" value="ADP-ribosylation/Crystallin J1"/>
    <property type="match status" value="1"/>
</dbReference>
<dbReference type="InterPro" id="IPR016130">
    <property type="entry name" value="Tyr_Pase_AS"/>
</dbReference>